<evidence type="ECO:0000256" key="4">
    <source>
        <dbReference type="ARBA" id="ARBA00022692"/>
    </source>
</evidence>
<accession>T2M7D1</accession>
<evidence type="ECO:0000256" key="6">
    <source>
        <dbReference type="ARBA" id="ARBA00023136"/>
    </source>
</evidence>
<evidence type="ECO:0000313" key="9">
    <source>
        <dbReference type="EMBL" id="CDG67867.1"/>
    </source>
</evidence>
<feature type="transmembrane region" description="Helical" evidence="8">
    <location>
        <begin position="195"/>
        <end position="215"/>
    </location>
</feature>
<keyword evidence="4 8" id="KW-0812">Transmembrane</keyword>
<feature type="transmembrane region" description="Helical" evidence="8">
    <location>
        <begin position="350"/>
        <end position="369"/>
    </location>
</feature>
<gene>
    <name evidence="9" type="primary">CLCC1</name>
</gene>
<dbReference type="EMBL" id="HAAD01001635">
    <property type="protein sequence ID" value="CDG67867.1"/>
    <property type="molecule type" value="mRNA"/>
</dbReference>
<evidence type="ECO:0000256" key="7">
    <source>
        <dbReference type="SAM" id="Coils"/>
    </source>
</evidence>
<comment type="subcellular location">
    <subcellularLocation>
        <location evidence="1">Membrane</location>
        <topology evidence="1">Multi-pass membrane protein</topology>
    </subcellularLocation>
</comment>
<organism evidence="9">
    <name type="scientific">Hydra vulgaris</name>
    <name type="common">Hydra</name>
    <name type="synonym">Hydra attenuata</name>
    <dbReference type="NCBI Taxonomy" id="6087"/>
    <lineage>
        <taxon>Eukaryota</taxon>
        <taxon>Metazoa</taxon>
        <taxon>Cnidaria</taxon>
        <taxon>Hydrozoa</taxon>
        <taxon>Hydroidolina</taxon>
        <taxon>Anthoathecata</taxon>
        <taxon>Aplanulata</taxon>
        <taxon>Hydridae</taxon>
        <taxon>Hydra</taxon>
    </lineage>
</organism>
<evidence type="ECO:0000256" key="3">
    <source>
        <dbReference type="ARBA" id="ARBA00015571"/>
    </source>
</evidence>
<dbReference type="GO" id="GO:0005254">
    <property type="term" value="F:chloride channel activity"/>
    <property type="evidence" value="ECO:0007669"/>
    <property type="project" value="TreeGrafter"/>
</dbReference>
<sequence>KYNIMKYGIYKIMYIIYLCWFASVFSLQNFNNEFKDDYDYATWNNPFDGGLGNLKRIEDGFTSDIKKEETDNEELDQKLNVNAESPSNDARVQEKKNDNTVTPLECEAPKHYSSDIPYFKHFLSKFASFVQPGDGFGEYYIAQVRISSSRYSRLQRLLDLENNEKELLDIMIESFESFSHPNNDTFWRNTFSEQLWPVLMFIGGLCFCIIIWNSVSSWNLFLWRRNIILVVFFCFLLSIPWEWYRMYKSALSKKTATSLKDIPHECTPNKVTAWNSIRLWFKDLISTTPDQCAMYYESILVDPIWEVSPLMATSTSLSRFCGEPLKQLAATSGECFKLFFNEIPMQWQPIVFAAVFILLIILIFSLSGFEISTPFLRIGSKNTDVSKIKQIYEEKIHSLKEKNEKLMLEKIQYKGNDFKITERKYIDDIGFDDQPIRLKKRPEKIQSSISSGFEKNKVKSSKNYVSEPLLQKLTPTRIKIGNEAGALNSDSNVNYSRSRFGDALEASQACETEWCDDVRHPSVNQSPLHIISYSTNNIQDLGNSRIGENENYFSNVHRVPEIGGNDRDNHMESGYIMVNQ</sequence>
<dbReference type="PANTHER" id="PTHR34093:SF1">
    <property type="entry name" value="CHLORIDE CHANNEL CLIC-LIKE PROTEIN 1"/>
    <property type="match status" value="1"/>
</dbReference>
<feature type="transmembrane region" description="Helical" evidence="8">
    <location>
        <begin position="12"/>
        <end position="30"/>
    </location>
</feature>
<reference evidence="9" key="1">
    <citation type="journal article" date="2013" name="Genome Biol. Evol.">
        <title>Punctuated emergences of genetic and phenotypic innovations in eumetazoan, bilaterian, euteleostome, and hominidae ancestors.</title>
        <authorList>
            <person name="Wenger Y."/>
            <person name="Galliot B."/>
        </authorList>
    </citation>
    <scope>NUCLEOTIDE SEQUENCE</scope>
    <source>
        <tissue evidence="9">Whole animals</tissue>
    </source>
</reference>
<evidence type="ECO:0000256" key="5">
    <source>
        <dbReference type="ARBA" id="ARBA00022989"/>
    </source>
</evidence>
<dbReference type="OrthoDB" id="10037397at2759"/>
<dbReference type="GO" id="GO:0016020">
    <property type="term" value="C:membrane"/>
    <property type="evidence" value="ECO:0007669"/>
    <property type="project" value="UniProtKB-SubCell"/>
</dbReference>
<feature type="coiled-coil region" evidence="7">
    <location>
        <begin position="389"/>
        <end position="416"/>
    </location>
</feature>
<dbReference type="Pfam" id="PF05934">
    <property type="entry name" value="MCLC"/>
    <property type="match status" value="1"/>
</dbReference>
<evidence type="ECO:0000256" key="8">
    <source>
        <dbReference type="SAM" id="Phobius"/>
    </source>
</evidence>
<evidence type="ECO:0000256" key="1">
    <source>
        <dbReference type="ARBA" id="ARBA00004141"/>
    </source>
</evidence>
<proteinExistence type="evidence at transcript level"/>
<dbReference type="GO" id="GO:0005783">
    <property type="term" value="C:endoplasmic reticulum"/>
    <property type="evidence" value="ECO:0007669"/>
    <property type="project" value="TreeGrafter"/>
</dbReference>
<comment type="similarity">
    <text evidence="2">Belongs to the chloride channel MCLC family.</text>
</comment>
<protein>
    <recommendedName>
        <fullName evidence="3">Chloride channel CLIC-like protein 1</fullName>
    </recommendedName>
</protein>
<feature type="non-terminal residue" evidence="9">
    <location>
        <position position="1"/>
    </location>
</feature>
<name>T2M7D1_HYDVU</name>
<dbReference type="InterPro" id="IPR009231">
    <property type="entry name" value="Chloride_chnl_CLIC-like"/>
</dbReference>
<evidence type="ECO:0000256" key="2">
    <source>
        <dbReference type="ARBA" id="ARBA00005944"/>
    </source>
</evidence>
<feature type="transmembrane region" description="Helical" evidence="8">
    <location>
        <begin position="227"/>
        <end position="244"/>
    </location>
</feature>
<keyword evidence="5 8" id="KW-1133">Transmembrane helix</keyword>
<keyword evidence="6 8" id="KW-0472">Membrane</keyword>
<dbReference type="AlphaFoldDB" id="T2M7D1"/>
<dbReference type="PANTHER" id="PTHR34093">
    <property type="entry name" value="CHLORIDE CHANNEL CLIC-LIKE PROTEIN 1"/>
    <property type="match status" value="1"/>
</dbReference>
<keyword evidence="7" id="KW-0175">Coiled coil</keyword>